<dbReference type="AlphaFoldDB" id="A0A6B0TW74"/>
<evidence type="ECO:0000313" key="1">
    <source>
        <dbReference type="EMBL" id="MXU65502.1"/>
    </source>
</evidence>
<dbReference type="Proteomes" id="UP000436016">
    <property type="component" value="Unassembled WGS sequence"/>
</dbReference>
<comment type="caution">
    <text evidence="1">The sequence shown here is derived from an EMBL/GenBank/DDBJ whole genome shotgun (WGS) entry which is preliminary data.</text>
</comment>
<proteinExistence type="predicted"/>
<dbReference type="Pfam" id="PF02620">
    <property type="entry name" value="YceD"/>
    <property type="match status" value="1"/>
</dbReference>
<dbReference type="RefSeq" id="WP_160854040.1">
    <property type="nucleotide sequence ID" value="NZ_WUWG01000003.1"/>
</dbReference>
<evidence type="ECO:0000313" key="2">
    <source>
        <dbReference type="Proteomes" id="UP000436016"/>
    </source>
</evidence>
<dbReference type="InterPro" id="IPR003772">
    <property type="entry name" value="YceD"/>
</dbReference>
<reference evidence="1 2" key="1">
    <citation type="submission" date="2019-12" db="EMBL/GenBank/DDBJ databases">
        <title>Strain KN286 was isolated from seawater, which was collected from Caroline Seamount in the tropical western Pacific.</title>
        <authorList>
            <person name="Wang Q."/>
        </authorList>
    </citation>
    <scope>NUCLEOTIDE SEQUENCE [LARGE SCALE GENOMIC DNA]</scope>
    <source>
        <strain evidence="1 2">KN286</strain>
    </source>
</reference>
<accession>A0A6B0TW74</accession>
<protein>
    <submittedName>
        <fullName evidence="1">DUF177 domain-containing protein</fullName>
    </submittedName>
</protein>
<sequence length="191" mass="20539">MAKTPDFPSETPEFSRPLDVARLRSNGEHVFDLKPTADEERALADVLGADSVRKMRFEGHIRPSGRKGWRLKGNLGATVVQACVVTGEPVKTRVDTGVSRIYQPDAMADATDLEVELTDEDIDLEPLGERIDLGLVAMEALALALPDYPRVPGARLEDAQFAAPGVTPMTDDDAKPFAGLAALKSKLEGGS</sequence>
<gene>
    <name evidence="1" type="ORF">GSH16_08580</name>
</gene>
<keyword evidence="2" id="KW-1185">Reference proteome</keyword>
<name>A0A6B0TW74_9RHOB</name>
<organism evidence="1 2">
    <name type="scientific">Oceanomicrobium pacificus</name>
    <dbReference type="NCBI Taxonomy" id="2692916"/>
    <lineage>
        <taxon>Bacteria</taxon>
        <taxon>Pseudomonadati</taxon>
        <taxon>Pseudomonadota</taxon>
        <taxon>Alphaproteobacteria</taxon>
        <taxon>Rhodobacterales</taxon>
        <taxon>Paracoccaceae</taxon>
        <taxon>Oceanomicrobium</taxon>
    </lineage>
</organism>
<dbReference type="EMBL" id="WUWG01000003">
    <property type="protein sequence ID" value="MXU65502.1"/>
    <property type="molecule type" value="Genomic_DNA"/>
</dbReference>